<dbReference type="EMBL" id="CP119083">
    <property type="protein sequence ID" value="WEF30947.1"/>
    <property type="molecule type" value="Genomic_DNA"/>
</dbReference>
<feature type="transmembrane region" description="Helical" evidence="1">
    <location>
        <begin position="127"/>
        <end position="151"/>
    </location>
</feature>
<feature type="transmembrane region" description="Helical" evidence="1">
    <location>
        <begin position="64"/>
        <end position="84"/>
    </location>
</feature>
<feature type="transmembrane region" description="Helical" evidence="1">
    <location>
        <begin position="158"/>
        <end position="176"/>
    </location>
</feature>
<protein>
    <submittedName>
        <fullName evidence="2">Uncharacterized protein</fullName>
    </submittedName>
</protein>
<evidence type="ECO:0000313" key="3">
    <source>
        <dbReference type="Proteomes" id="UP001216510"/>
    </source>
</evidence>
<gene>
    <name evidence="2" type="ORF">PX653_15880</name>
</gene>
<reference evidence="2 3" key="1">
    <citation type="submission" date="2023-02" db="EMBL/GenBank/DDBJ databases">
        <title>Gemone sequence of Telluria chitinolytica ACM 3522T.</title>
        <authorList>
            <person name="Frediansyah A."/>
            <person name="Miess H."/>
            <person name="Gross H."/>
        </authorList>
    </citation>
    <scope>NUCLEOTIDE SEQUENCE [LARGE SCALE GENOMIC DNA]</scope>
    <source>
        <strain evidence="2 3">ACM 3522</strain>
    </source>
</reference>
<dbReference type="RefSeq" id="WP_277413738.1">
    <property type="nucleotide sequence ID" value="NZ_CP119083.1"/>
</dbReference>
<evidence type="ECO:0000256" key="1">
    <source>
        <dbReference type="SAM" id="Phobius"/>
    </source>
</evidence>
<name>A0ABY8B4S0_9BURK</name>
<feature type="transmembrane region" description="Helical" evidence="1">
    <location>
        <begin position="6"/>
        <end position="29"/>
    </location>
</feature>
<keyword evidence="3" id="KW-1185">Reference proteome</keyword>
<dbReference type="Proteomes" id="UP001216510">
    <property type="component" value="Chromosome"/>
</dbReference>
<accession>A0ABY8B4S0</accession>
<feature type="transmembrane region" description="Helical" evidence="1">
    <location>
        <begin position="96"/>
        <end position="115"/>
    </location>
</feature>
<evidence type="ECO:0000313" key="2">
    <source>
        <dbReference type="EMBL" id="WEF30947.1"/>
    </source>
</evidence>
<keyword evidence="1" id="KW-0472">Membrane</keyword>
<proteinExistence type="predicted"/>
<sequence length="249" mass="26155">MSLPDLASQIVYGRLAWATVVATVLLALLDVLPVRRLSQRTLAGLLAVLFALFMLPGAASPAYWLALAFQYPSGLLFGCCVLKLRQHWDGQRGGGTVMMPPLAAAIAVSGAILYLDAMGLLTQGYYYAGFGPTAAPLVALLGAAACAVAIVRNLARPQAGALLTAILLFTLLRLPTGNLWDTLLDPLLWGWAVTSLVTLALARIGQHSRVPGARLPEPVRAADLNTLSPLAPLGAAQQSTTIKEHVSGN</sequence>
<feature type="transmembrane region" description="Helical" evidence="1">
    <location>
        <begin position="188"/>
        <end position="205"/>
    </location>
</feature>
<organism evidence="2 3">
    <name type="scientific">Pseudoduganella chitinolytica</name>
    <dbReference type="NCBI Taxonomy" id="34070"/>
    <lineage>
        <taxon>Bacteria</taxon>
        <taxon>Pseudomonadati</taxon>
        <taxon>Pseudomonadota</taxon>
        <taxon>Betaproteobacteria</taxon>
        <taxon>Burkholderiales</taxon>
        <taxon>Oxalobacteraceae</taxon>
        <taxon>Telluria group</taxon>
        <taxon>Pseudoduganella</taxon>
    </lineage>
</organism>
<keyword evidence="1" id="KW-1133">Transmembrane helix</keyword>
<feature type="transmembrane region" description="Helical" evidence="1">
    <location>
        <begin position="41"/>
        <end position="58"/>
    </location>
</feature>
<keyword evidence="1" id="KW-0812">Transmembrane</keyword>